<dbReference type="PATRIC" id="fig|702438.4.peg.787"/>
<dbReference type="EMBL" id="ADGI01000025">
    <property type="protein sequence ID" value="EGV33533.1"/>
    <property type="molecule type" value="Genomic_DNA"/>
</dbReference>
<evidence type="ECO:0000313" key="2">
    <source>
        <dbReference type="EMBL" id="EGV33533.1"/>
    </source>
</evidence>
<accession>G1WAC4</accession>
<comment type="caution">
    <text evidence="2">The sequence shown here is derived from an EMBL/GenBank/DDBJ whole genome shotgun (WGS) entry which is preliminary data.</text>
</comment>
<feature type="signal peptide" evidence="1">
    <location>
        <begin position="1"/>
        <end position="21"/>
    </location>
</feature>
<keyword evidence="3" id="KW-1185">Reference proteome</keyword>
<organism evidence="2 3">
    <name type="scientific">Segatella oulorum F0390</name>
    <dbReference type="NCBI Taxonomy" id="702438"/>
    <lineage>
        <taxon>Bacteria</taxon>
        <taxon>Pseudomonadati</taxon>
        <taxon>Bacteroidota</taxon>
        <taxon>Bacteroidia</taxon>
        <taxon>Bacteroidales</taxon>
        <taxon>Prevotellaceae</taxon>
        <taxon>Segatella</taxon>
    </lineage>
</organism>
<dbReference type="AlphaFoldDB" id="G1WAC4"/>
<proteinExistence type="predicted"/>
<sequence>MLMKKYIIILSFAVCCSQAHAGVIPLPKDLPTTEALMHLHKTMKKAEDKALIKLGEGKITQDEVTNKTTKFNEVRNILDSKLKNAYSYIILAGSISSTGKSLYELIKEYRRFCRMGNSTFIKRPMVTWYYLEAQYGVAKEIKNLQKLIATMTASGLNLMRASMDEKLYLLMEIKASIEKMRGIIDHAYWWCSYVMESGFKYYYIWDILNSDVTDEIANGLINQWIQEV</sequence>
<dbReference type="OrthoDB" id="1026294at2"/>
<evidence type="ECO:0000256" key="1">
    <source>
        <dbReference type="SAM" id="SignalP"/>
    </source>
</evidence>
<evidence type="ECO:0000313" key="3">
    <source>
        <dbReference type="Proteomes" id="UP000005141"/>
    </source>
</evidence>
<feature type="chain" id="PRO_5003426259" description="DUF4294 domain-containing protein" evidence="1">
    <location>
        <begin position="22"/>
        <end position="228"/>
    </location>
</feature>
<reference evidence="2 3" key="1">
    <citation type="submission" date="2011-07" db="EMBL/GenBank/DDBJ databases">
        <title>The Genome Sequence of Prevotella oulorum F0390.</title>
        <authorList>
            <consortium name="The Broad Institute Genome Sequencing Platform"/>
            <consortium name="The Broad Institute Genome Sequencing Center for Infectious Disease"/>
            <person name="Earl A."/>
            <person name="Ward D."/>
            <person name="Feldgarden M."/>
            <person name="Gevers D."/>
            <person name="Izard J."/>
            <person name="Ganesan A."/>
            <person name="Baranova O.V."/>
            <person name="Blanton J.M."/>
            <person name="Tanner A.C."/>
            <person name="Dewhirst F.E."/>
            <person name="Young S.K."/>
            <person name="Zeng Q."/>
            <person name="Gargeya S."/>
            <person name="Fitzgerald M."/>
            <person name="Haas B."/>
            <person name="Abouelleil A."/>
            <person name="Alvarado L."/>
            <person name="Arachchi H.M."/>
            <person name="Berlin A."/>
            <person name="Brown A."/>
            <person name="Chapman S.B."/>
            <person name="Chen Z."/>
            <person name="Dunbar C."/>
            <person name="Freedman E."/>
            <person name="Gearin G."/>
            <person name="Gellesch M."/>
            <person name="Goldberg J."/>
            <person name="Griggs A."/>
            <person name="Gujja S."/>
            <person name="Heiman D."/>
            <person name="Howarth C."/>
            <person name="Larson L."/>
            <person name="Lui A."/>
            <person name="MacDonald P.J.P."/>
            <person name="Mehta T."/>
            <person name="Montmayeur A."/>
            <person name="Murphy C."/>
            <person name="Neiman D."/>
            <person name="Pearson M."/>
            <person name="Priest M."/>
            <person name="Roberts A."/>
            <person name="Saif S."/>
            <person name="Shea T."/>
            <person name="Shenoy N."/>
            <person name="Sisk P."/>
            <person name="Stolte C."/>
            <person name="Sykes S."/>
            <person name="Wortman J."/>
            <person name="Nusbaum C."/>
            <person name="Birren B."/>
        </authorList>
    </citation>
    <scope>NUCLEOTIDE SEQUENCE [LARGE SCALE GENOMIC DNA]</scope>
    <source>
        <strain evidence="2 3">F0390</strain>
    </source>
</reference>
<dbReference type="Proteomes" id="UP000005141">
    <property type="component" value="Unassembled WGS sequence"/>
</dbReference>
<keyword evidence="1" id="KW-0732">Signal</keyword>
<dbReference type="eggNOG" id="ENOG5033T2W">
    <property type="taxonomic scope" value="Bacteria"/>
</dbReference>
<gene>
    <name evidence="2" type="ORF">HMPREF9431_00769</name>
</gene>
<dbReference type="HOGENOM" id="CLU_1165027_0_0_10"/>
<protein>
    <recommendedName>
        <fullName evidence="4">DUF4294 domain-containing protein</fullName>
    </recommendedName>
</protein>
<name>G1WAC4_9BACT</name>
<evidence type="ECO:0008006" key="4">
    <source>
        <dbReference type="Google" id="ProtNLM"/>
    </source>
</evidence>